<dbReference type="AlphaFoldDB" id="G8PEC0"/>
<proteinExistence type="predicted"/>
<name>G8PEC0_PEDCP</name>
<organism evidence="2 3">
    <name type="scientific">Pediococcus claussenii (strain ATCC BAA-344 / DSM 14800 / JCM 18046 / KCTC 3811 / LMG 21948 / P06)</name>
    <dbReference type="NCBI Taxonomy" id="701521"/>
    <lineage>
        <taxon>Bacteria</taxon>
        <taxon>Bacillati</taxon>
        <taxon>Bacillota</taxon>
        <taxon>Bacilli</taxon>
        <taxon>Lactobacillales</taxon>
        <taxon>Lactobacillaceae</taxon>
        <taxon>Pediococcus</taxon>
    </lineage>
</organism>
<dbReference type="RefSeq" id="WP_014214579.1">
    <property type="nucleotide sequence ID" value="NC_016605.1"/>
</dbReference>
<protein>
    <recommendedName>
        <fullName evidence="4">Extracellular protein</fullName>
    </recommendedName>
</protein>
<evidence type="ECO:0008006" key="4">
    <source>
        <dbReference type="Google" id="ProtNLM"/>
    </source>
</evidence>
<dbReference type="HOGENOM" id="CLU_1160218_0_0_9"/>
<keyword evidence="3" id="KW-1185">Reference proteome</keyword>
<dbReference type="PATRIC" id="fig|701521.8.peg.44"/>
<gene>
    <name evidence="2" type="ordered locus">PECL_46</name>
</gene>
<sequence>MKKISVVTMAAAVALGVAAPISTNVFGQNSEVHAATKTATYSYVSNTSNSVSVTGMKKGSVVTLVNSKGQVITSQTVKSNGTLTFYLNAAQLQKVTAKDSLNVGNIYSISFNFIGYRNANSNTVTGSKTSVVNPSKTTNSNQTKRTIKTTTKRSTNKKAPIYSYVTNTASSITVTNMKRGAMVTLSNGKGQLIASQSVKSNGSLTFKLTRAQLKKVTSKDMLTVATGNYSYKINFNFIK</sequence>
<dbReference type="KEGG" id="pce:PECL_46"/>
<reference evidence="2 3" key="1">
    <citation type="journal article" date="2012" name="J. Bacteriol.">
        <title>Complete Genome Sequence of the Beer Spoilage Organism Pediococcus claussenii ATCC BAA-344T.</title>
        <authorList>
            <person name="Pittet V."/>
            <person name="Abegunde T."/>
            <person name="Marfleet T."/>
            <person name="Haakensen M."/>
            <person name="Morrow K."/>
            <person name="Jayaprakash T."/>
            <person name="Schroeder K."/>
            <person name="Trost B."/>
            <person name="Byrns S."/>
            <person name="Bergsveinson J."/>
            <person name="Kusalik A."/>
            <person name="Ziola B."/>
        </authorList>
    </citation>
    <scope>NUCLEOTIDE SEQUENCE [LARGE SCALE GENOMIC DNA]</scope>
    <source>
        <strain evidence="2 3">ATCC BAA-344</strain>
    </source>
</reference>
<keyword evidence="1" id="KW-0732">Signal</keyword>
<evidence type="ECO:0000256" key="1">
    <source>
        <dbReference type="SAM" id="SignalP"/>
    </source>
</evidence>
<feature type="signal peptide" evidence="1">
    <location>
        <begin position="1"/>
        <end position="19"/>
    </location>
</feature>
<dbReference type="Proteomes" id="UP000005444">
    <property type="component" value="Chromosome"/>
</dbReference>
<dbReference type="EMBL" id="CP003137">
    <property type="protein sequence ID" value="AEV94381.1"/>
    <property type="molecule type" value="Genomic_DNA"/>
</dbReference>
<feature type="chain" id="PRO_5039175354" description="Extracellular protein" evidence="1">
    <location>
        <begin position="20"/>
        <end position="239"/>
    </location>
</feature>
<evidence type="ECO:0000313" key="3">
    <source>
        <dbReference type="Proteomes" id="UP000005444"/>
    </source>
</evidence>
<dbReference type="STRING" id="701521.PECL_46"/>
<evidence type="ECO:0000313" key="2">
    <source>
        <dbReference type="EMBL" id="AEV94381.1"/>
    </source>
</evidence>
<accession>G8PEC0</accession>